<dbReference type="Pfam" id="PF08401">
    <property type="entry name" value="ArdcN"/>
    <property type="match status" value="1"/>
</dbReference>
<dbReference type="AlphaFoldDB" id="A0A7W6RS17"/>
<dbReference type="EMBL" id="JACIGM010000013">
    <property type="protein sequence ID" value="MBB4277571.1"/>
    <property type="molecule type" value="Genomic_DNA"/>
</dbReference>
<feature type="domain" description="Polyvalent protein metallopeptidase" evidence="2">
    <location>
        <begin position="157"/>
        <end position="268"/>
    </location>
</feature>
<dbReference type="InterPro" id="IPR041459">
    <property type="entry name" value="MPTase-PolyVal"/>
</dbReference>
<dbReference type="InterPro" id="IPR013610">
    <property type="entry name" value="ArdC_N"/>
</dbReference>
<accession>A0A7W6RS17</accession>
<feature type="domain" description="N-terminal" evidence="1">
    <location>
        <begin position="11"/>
        <end position="130"/>
    </location>
</feature>
<sequence length="320" mass="36279">MSRQQTHQRSDIYSRITDKIIAELEQGVRPWIKPWSSAHANDRITRPLRHNGQPYSGINVLLLWSEAIARGFTSPTWMTFRQARELGAAVRKGETGTLIVFASSFIVAETNDMGEDVERNIPFLKPYTVFNVDQIAGLDARFDQVTPVEDPIVRIGQADRFFANTGALVRHGGSAAYYAPARDYIQMPAFEAFRDAASYVAILSHELTHWTAAPHRLDRDLSRYARDQSERAREELIAELGSCFLCADLGIVPELEPRPDHASYLDSWPFHGRHPSRRPYRCNACLLRRRAALLDDRPLASRGHRSAGALYIPAFRKDHI</sequence>
<reference evidence="3 4" key="1">
    <citation type="submission" date="2020-08" db="EMBL/GenBank/DDBJ databases">
        <title>Genomic Encyclopedia of Type Strains, Phase IV (KMG-V): Genome sequencing to study the core and pangenomes of soil and plant-associated prokaryotes.</title>
        <authorList>
            <person name="Whitman W."/>
        </authorList>
    </citation>
    <scope>NUCLEOTIDE SEQUENCE [LARGE SCALE GENOMIC DNA]</scope>
    <source>
        <strain evidence="3 4">SEMIA 402</strain>
    </source>
</reference>
<dbReference type="PIRSF" id="PIRSF037112">
    <property type="entry name" value="Antirestriction_ArdC"/>
    <property type="match status" value="1"/>
</dbReference>
<evidence type="ECO:0000259" key="2">
    <source>
        <dbReference type="Pfam" id="PF18818"/>
    </source>
</evidence>
<dbReference type="RefSeq" id="WP_183928154.1">
    <property type="nucleotide sequence ID" value="NZ_JACIGM010000013.1"/>
</dbReference>
<protein>
    <submittedName>
        <fullName evidence="3">Antirestriction protein ArdC</fullName>
    </submittedName>
</protein>
<dbReference type="InterPro" id="IPR017113">
    <property type="entry name" value="Antirestriction_ArdC"/>
</dbReference>
<dbReference type="Proteomes" id="UP000533641">
    <property type="component" value="Unassembled WGS sequence"/>
</dbReference>
<proteinExistence type="predicted"/>
<dbReference type="Pfam" id="PF18818">
    <property type="entry name" value="MPTase-PolyVal"/>
    <property type="match status" value="1"/>
</dbReference>
<organism evidence="3 4">
    <name type="scientific">Rhizobium mongolense</name>
    <dbReference type="NCBI Taxonomy" id="57676"/>
    <lineage>
        <taxon>Bacteria</taxon>
        <taxon>Pseudomonadati</taxon>
        <taxon>Pseudomonadota</taxon>
        <taxon>Alphaproteobacteria</taxon>
        <taxon>Hyphomicrobiales</taxon>
        <taxon>Rhizobiaceae</taxon>
        <taxon>Rhizobium/Agrobacterium group</taxon>
        <taxon>Rhizobium</taxon>
    </lineage>
</organism>
<name>A0A7W6RS17_9HYPH</name>
<dbReference type="GO" id="GO:0003697">
    <property type="term" value="F:single-stranded DNA binding"/>
    <property type="evidence" value="ECO:0007669"/>
    <property type="project" value="InterPro"/>
</dbReference>
<evidence type="ECO:0000313" key="3">
    <source>
        <dbReference type="EMBL" id="MBB4277571.1"/>
    </source>
</evidence>
<evidence type="ECO:0000259" key="1">
    <source>
        <dbReference type="Pfam" id="PF08401"/>
    </source>
</evidence>
<comment type="caution">
    <text evidence="3">The sequence shown here is derived from an EMBL/GenBank/DDBJ whole genome shotgun (WGS) entry which is preliminary data.</text>
</comment>
<gene>
    <name evidence="3" type="ORF">GGE12_005378</name>
</gene>
<evidence type="ECO:0000313" key="4">
    <source>
        <dbReference type="Proteomes" id="UP000533641"/>
    </source>
</evidence>